<organism evidence="2 3">
    <name type="scientific">Ambispora leptoticha</name>
    <dbReference type="NCBI Taxonomy" id="144679"/>
    <lineage>
        <taxon>Eukaryota</taxon>
        <taxon>Fungi</taxon>
        <taxon>Fungi incertae sedis</taxon>
        <taxon>Mucoromycota</taxon>
        <taxon>Glomeromycotina</taxon>
        <taxon>Glomeromycetes</taxon>
        <taxon>Archaeosporales</taxon>
        <taxon>Ambisporaceae</taxon>
        <taxon>Ambispora</taxon>
    </lineage>
</organism>
<feature type="non-terminal residue" evidence="2">
    <location>
        <position position="1"/>
    </location>
</feature>
<protein>
    <submittedName>
        <fullName evidence="2">6741_t:CDS:1</fullName>
    </submittedName>
</protein>
<dbReference type="Proteomes" id="UP000789508">
    <property type="component" value="Unassembled WGS sequence"/>
</dbReference>
<dbReference type="OrthoDB" id="10418300at2759"/>
<evidence type="ECO:0000313" key="3">
    <source>
        <dbReference type="Proteomes" id="UP000789508"/>
    </source>
</evidence>
<comment type="caution">
    <text evidence="2">The sequence shown here is derived from an EMBL/GenBank/DDBJ whole genome shotgun (WGS) entry which is preliminary data.</text>
</comment>
<feature type="non-terminal residue" evidence="2">
    <location>
        <position position="229"/>
    </location>
</feature>
<name>A0A9N9IQL1_9GLOM</name>
<evidence type="ECO:0000313" key="2">
    <source>
        <dbReference type="EMBL" id="CAG8744430.1"/>
    </source>
</evidence>
<dbReference type="AlphaFoldDB" id="A0A9N9IQL1"/>
<proteinExistence type="predicted"/>
<dbReference type="EMBL" id="CAJVPS010036995">
    <property type="protein sequence ID" value="CAG8744430.1"/>
    <property type="molecule type" value="Genomic_DNA"/>
</dbReference>
<sequence length="229" mass="26378">NVRANHLKLTPKKLAEWREQQMTGTIHGTEAAQESGVSINTLPIGFKVPESADSEKKEGNERSNEKVKKVEAHGFRQIDASIEIARNLSSQSLSIENLSKNHQQNYNDSLWQVKDTYENDKSMRDSEPSDFDANYSEDTIDKQIHKELEEMTFEDAVEEIDALDLPDCTLEESLERMYELEFENKHDLNILENSMTNMDQEILQMRVRIADLINDLAISSLFEQEDLKI</sequence>
<evidence type="ECO:0000256" key="1">
    <source>
        <dbReference type="SAM" id="MobiDB-lite"/>
    </source>
</evidence>
<feature type="region of interest" description="Disordered" evidence="1">
    <location>
        <begin position="49"/>
        <end position="68"/>
    </location>
</feature>
<keyword evidence="3" id="KW-1185">Reference proteome</keyword>
<accession>A0A9N9IQL1</accession>
<reference evidence="2" key="1">
    <citation type="submission" date="2021-06" db="EMBL/GenBank/DDBJ databases">
        <authorList>
            <person name="Kallberg Y."/>
            <person name="Tangrot J."/>
            <person name="Rosling A."/>
        </authorList>
    </citation>
    <scope>NUCLEOTIDE SEQUENCE</scope>
    <source>
        <strain evidence="2">FL130A</strain>
    </source>
</reference>
<gene>
    <name evidence="2" type="ORF">ALEPTO_LOCUS13080</name>
</gene>
<feature type="compositionally biased region" description="Basic and acidic residues" evidence="1">
    <location>
        <begin position="53"/>
        <end position="68"/>
    </location>
</feature>